<dbReference type="Gene3D" id="3.40.50.2300">
    <property type="match status" value="1"/>
</dbReference>
<keyword evidence="3" id="KW-0804">Transcription</keyword>
<dbReference type="Pfam" id="PF12833">
    <property type="entry name" value="HTH_18"/>
    <property type="match status" value="1"/>
</dbReference>
<dbReference type="OrthoDB" id="5818519at2"/>
<dbReference type="InterPro" id="IPR018062">
    <property type="entry name" value="HTH_AraC-typ_CS"/>
</dbReference>
<dbReference type="PRINTS" id="PR00032">
    <property type="entry name" value="HTHARAC"/>
</dbReference>
<dbReference type="SMART" id="SM00342">
    <property type="entry name" value="HTH_ARAC"/>
    <property type="match status" value="1"/>
</dbReference>
<comment type="caution">
    <text evidence="5">The sequence shown here is derived from an EMBL/GenBank/DDBJ whole genome shotgun (WGS) entry which is preliminary data.</text>
</comment>
<dbReference type="GO" id="GO:0043565">
    <property type="term" value="F:sequence-specific DNA binding"/>
    <property type="evidence" value="ECO:0007669"/>
    <property type="project" value="InterPro"/>
</dbReference>
<protein>
    <submittedName>
        <fullName evidence="5">Helix-turn-helix domain-containing protein</fullName>
    </submittedName>
</protein>
<accession>A0A4U6R5X4</accession>
<sequence length="280" mass="32116">MEKTTVVLVDATQYGSDPAIVRVIEKHYPLVYVTRQDDLGRVYANQAPIGRVITCFDFDFPDIASLSMLSEAKQQFTSVPMLMFTEQHSEALAVWALRTRIWDYFVKPVIDSSVTASLDRLNQLLAESSNRDPRTTIQQTHPLPDDARFQKHRGEDKSVDAASAYIDQHLADKLMQANIAELCGTNSYQLSRAFKRVYGITFQEYILRRRIEKAIELLRNNSASVIDVCWAVGFHDASYFTKMFQRHTGMTPSQYRHKWLTSRKDASLPFQLSTRNPVKL</sequence>
<dbReference type="PROSITE" id="PS00041">
    <property type="entry name" value="HTH_ARAC_FAMILY_1"/>
    <property type="match status" value="1"/>
</dbReference>
<dbReference type="PANTHER" id="PTHR43280">
    <property type="entry name" value="ARAC-FAMILY TRANSCRIPTIONAL REGULATOR"/>
    <property type="match status" value="1"/>
</dbReference>
<dbReference type="EMBL" id="SZYH01000001">
    <property type="protein sequence ID" value="TKV69244.1"/>
    <property type="molecule type" value="Genomic_DNA"/>
</dbReference>
<evidence type="ECO:0000256" key="3">
    <source>
        <dbReference type="ARBA" id="ARBA00023163"/>
    </source>
</evidence>
<evidence type="ECO:0000313" key="5">
    <source>
        <dbReference type="EMBL" id="TKV69244.1"/>
    </source>
</evidence>
<dbReference type="GO" id="GO:0009893">
    <property type="term" value="P:positive regulation of metabolic process"/>
    <property type="evidence" value="ECO:0007669"/>
    <property type="project" value="UniProtKB-ARBA"/>
</dbReference>
<keyword evidence="1" id="KW-0805">Transcription regulation</keyword>
<keyword evidence="2" id="KW-0238">DNA-binding</keyword>
<dbReference type="Gene3D" id="1.10.10.60">
    <property type="entry name" value="Homeodomain-like"/>
    <property type="match status" value="2"/>
</dbReference>
<dbReference type="GO" id="GO:0003700">
    <property type="term" value="F:DNA-binding transcription factor activity"/>
    <property type="evidence" value="ECO:0007669"/>
    <property type="project" value="InterPro"/>
</dbReference>
<dbReference type="SUPFAM" id="SSF52172">
    <property type="entry name" value="CheY-like"/>
    <property type="match status" value="1"/>
</dbReference>
<organism evidence="5 6">
    <name type="scientific">Marinobacter panjinensis</name>
    <dbReference type="NCBI Taxonomy" id="2576384"/>
    <lineage>
        <taxon>Bacteria</taxon>
        <taxon>Pseudomonadati</taxon>
        <taxon>Pseudomonadota</taxon>
        <taxon>Gammaproteobacteria</taxon>
        <taxon>Pseudomonadales</taxon>
        <taxon>Marinobacteraceae</taxon>
        <taxon>Marinobacter</taxon>
    </lineage>
</organism>
<dbReference type="InterPro" id="IPR018060">
    <property type="entry name" value="HTH_AraC"/>
</dbReference>
<feature type="domain" description="HTH araC/xylS-type" evidence="4">
    <location>
        <begin position="160"/>
        <end position="258"/>
    </location>
</feature>
<evidence type="ECO:0000256" key="1">
    <source>
        <dbReference type="ARBA" id="ARBA00023015"/>
    </source>
</evidence>
<dbReference type="InterPro" id="IPR011006">
    <property type="entry name" value="CheY-like_superfamily"/>
</dbReference>
<keyword evidence="6" id="KW-1185">Reference proteome</keyword>
<evidence type="ECO:0000259" key="4">
    <source>
        <dbReference type="PROSITE" id="PS01124"/>
    </source>
</evidence>
<dbReference type="InterPro" id="IPR009057">
    <property type="entry name" value="Homeodomain-like_sf"/>
</dbReference>
<dbReference type="PANTHER" id="PTHR43280:SF28">
    <property type="entry name" value="HTH-TYPE TRANSCRIPTIONAL ACTIVATOR RHAS"/>
    <property type="match status" value="1"/>
</dbReference>
<dbReference type="RefSeq" id="WP_137436860.1">
    <property type="nucleotide sequence ID" value="NZ_SZYH01000001.1"/>
</dbReference>
<gene>
    <name evidence="5" type="ORF">FDP08_14625</name>
</gene>
<evidence type="ECO:0000256" key="2">
    <source>
        <dbReference type="ARBA" id="ARBA00023125"/>
    </source>
</evidence>
<dbReference type="Proteomes" id="UP000308488">
    <property type="component" value="Unassembled WGS sequence"/>
</dbReference>
<proteinExistence type="predicted"/>
<dbReference type="PROSITE" id="PS01124">
    <property type="entry name" value="HTH_ARAC_FAMILY_2"/>
    <property type="match status" value="1"/>
</dbReference>
<dbReference type="AlphaFoldDB" id="A0A4U6R5X4"/>
<dbReference type="SUPFAM" id="SSF46689">
    <property type="entry name" value="Homeodomain-like"/>
    <property type="match status" value="2"/>
</dbReference>
<reference evidence="5 6" key="1">
    <citation type="submission" date="2019-05" db="EMBL/GenBank/DDBJ databases">
        <title>Marinobacter panjinensis sp. nov., a moderately halophilic bacterium isolated from sea tidal flat environment.</title>
        <authorList>
            <person name="Yang W."/>
            <person name="An M."/>
            <person name="He W."/>
            <person name="Luo X."/>
            <person name="Zhu L."/>
            <person name="Chen G."/>
            <person name="Zhang Y."/>
            <person name="Wang Y."/>
        </authorList>
    </citation>
    <scope>NUCLEOTIDE SEQUENCE [LARGE SCALE GENOMIC DNA]</scope>
    <source>
        <strain evidence="5 6">PJ-16</strain>
    </source>
</reference>
<name>A0A4U6R5X4_9GAMM</name>
<evidence type="ECO:0000313" key="6">
    <source>
        <dbReference type="Proteomes" id="UP000308488"/>
    </source>
</evidence>
<dbReference type="InterPro" id="IPR020449">
    <property type="entry name" value="Tscrpt_reg_AraC-type_HTH"/>
</dbReference>